<comment type="cofactor">
    <cofactor evidence="1">
        <name>FAD</name>
        <dbReference type="ChEBI" id="CHEBI:57692"/>
    </cofactor>
</comment>
<dbReference type="Pfam" id="PF14759">
    <property type="entry name" value="Reductase_C"/>
    <property type="match status" value="1"/>
</dbReference>
<dbReference type="Gene3D" id="3.30.390.30">
    <property type="match status" value="1"/>
</dbReference>
<dbReference type="PANTHER" id="PTHR43557:SF2">
    <property type="entry name" value="RIESKE DOMAIN-CONTAINING PROTEIN-RELATED"/>
    <property type="match status" value="1"/>
</dbReference>
<keyword evidence="2" id="KW-0285">Flavoprotein</keyword>
<protein>
    <submittedName>
        <fullName evidence="7">Pyridine nucleotide-disulfide oxidoreductase</fullName>
    </submittedName>
</protein>
<reference evidence="7 8" key="1">
    <citation type="submission" date="2019-12" db="EMBL/GenBank/DDBJ databases">
        <title>Whole-genome sequencing of Allorhizobium vitis.</title>
        <authorList>
            <person name="Gan H.M."/>
            <person name="Szegedi E."/>
            <person name="Burr T."/>
            <person name="Savka M.A."/>
        </authorList>
    </citation>
    <scope>NUCLEOTIDE SEQUENCE [LARGE SCALE GENOMIC DNA]</scope>
    <source>
        <strain evidence="7 8">CG516</strain>
    </source>
</reference>
<dbReference type="InterPro" id="IPR050446">
    <property type="entry name" value="FAD-oxidoreductase/Apoptosis"/>
</dbReference>
<evidence type="ECO:0000256" key="4">
    <source>
        <dbReference type="ARBA" id="ARBA00023002"/>
    </source>
</evidence>
<dbReference type="AlphaFoldDB" id="A0A6L6VLF3"/>
<dbReference type="EMBL" id="WPHR01000033">
    <property type="protein sequence ID" value="MUZ75605.1"/>
    <property type="molecule type" value="Genomic_DNA"/>
</dbReference>
<organism evidence="7 8">
    <name type="scientific">Agrobacterium vitis</name>
    <name type="common">Rhizobium vitis</name>
    <dbReference type="NCBI Taxonomy" id="373"/>
    <lineage>
        <taxon>Bacteria</taxon>
        <taxon>Pseudomonadati</taxon>
        <taxon>Pseudomonadota</taxon>
        <taxon>Alphaproteobacteria</taxon>
        <taxon>Hyphomicrobiales</taxon>
        <taxon>Rhizobiaceae</taxon>
        <taxon>Rhizobium/Agrobacterium group</taxon>
        <taxon>Agrobacterium</taxon>
    </lineage>
</organism>
<evidence type="ECO:0000256" key="3">
    <source>
        <dbReference type="ARBA" id="ARBA00022827"/>
    </source>
</evidence>
<sequence length="407" mass="43848">MSEGLIIVGASHAGVQLAVKCREMGYQEPITLINGEKDLPYQKPPLSKGFLTRSLSTADIALRSDRFFAEAKIRVLSGKRCVKLDRQARAVELEDGRQLRYDALAFATGSNARSLPQSFGAVPSGVVNLRSLNDARFVRDALTLPKQVVIVGAGLIGLEVASTLASIGCRVALVEFQKRVMARSCSPHMAAEIERLHRTAGVEIHLEAGIAELHVQAGRLKGVTLSNGLRLEANICLFAIGASPNIDLARDAGLACENGILVDRFLRTSDPSILAVGDCTAFPSIHLGVPIRLECIQNAHEQAASAAATLVGACRPYVAPPVFWSDQKVCKFQMVGFLDGVDMTVKREGKAGAFSLWHFADRHLLAVESINNTHEQALAHQILAKQAHITPEQLADPGFELRTALLA</sequence>
<dbReference type="SUPFAM" id="SSF55424">
    <property type="entry name" value="FAD/NAD-linked reductases, dimerisation (C-terminal) domain"/>
    <property type="match status" value="1"/>
</dbReference>
<dbReference type="InterPro" id="IPR036188">
    <property type="entry name" value="FAD/NAD-bd_sf"/>
</dbReference>
<name>A0A6L6VLF3_AGRVI</name>
<dbReference type="PANTHER" id="PTHR43557">
    <property type="entry name" value="APOPTOSIS-INDUCING FACTOR 1"/>
    <property type="match status" value="1"/>
</dbReference>
<proteinExistence type="predicted"/>
<dbReference type="Gene3D" id="3.50.50.60">
    <property type="entry name" value="FAD/NAD(P)-binding domain"/>
    <property type="match status" value="2"/>
</dbReference>
<comment type="caution">
    <text evidence="7">The sequence shown here is derived from an EMBL/GenBank/DDBJ whole genome shotgun (WGS) entry which is preliminary data.</text>
</comment>
<dbReference type="Proteomes" id="UP000477951">
    <property type="component" value="Unassembled WGS sequence"/>
</dbReference>
<dbReference type="InterPro" id="IPR023753">
    <property type="entry name" value="FAD/NAD-binding_dom"/>
</dbReference>
<dbReference type="InterPro" id="IPR016156">
    <property type="entry name" value="FAD/NAD-linked_Rdtase_dimer_sf"/>
</dbReference>
<dbReference type="PRINTS" id="PR00411">
    <property type="entry name" value="PNDRDTASEI"/>
</dbReference>
<evidence type="ECO:0000313" key="8">
    <source>
        <dbReference type="Proteomes" id="UP000477951"/>
    </source>
</evidence>
<evidence type="ECO:0000256" key="2">
    <source>
        <dbReference type="ARBA" id="ARBA00022630"/>
    </source>
</evidence>
<dbReference type="RefSeq" id="WP_156616294.1">
    <property type="nucleotide sequence ID" value="NZ_WPHR01000033.1"/>
</dbReference>
<evidence type="ECO:0000259" key="6">
    <source>
        <dbReference type="Pfam" id="PF14759"/>
    </source>
</evidence>
<feature type="domain" description="FAD/NAD(P)-binding" evidence="5">
    <location>
        <begin position="5"/>
        <end position="303"/>
    </location>
</feature>
<dbReference type="PRINTS" id="PR00368">
    <property type="entry name" value="FADPNR"/>
</dbReference>
<feature type="domain" description="Reductase C-terminal" evidence="6">
    <location>
        <begin position="323"/>
        <end position="404"/>
    </location>
</feature>
<dbReference type="Pfam" id="PF07992">
    <property type="entry name" value="Pyr_redox_2"/>
    <property type="match status" value="1"/>
</dbReference>
<dbReference type="GO" id="GO:0016651">
    <property type="term" value="F:oxidoreductase activity, acting on NAD(P)H"/>
    <property type="evidence" value="ECO:0007669"/>
    <property type="project" value="TreeGrafter"/>
</dbReference>
<evidence type="ECO:0000259" key="5">
    <source>
        <dbReference type="Pfam" id="PF07992"/>
    </source>
</evidence>
<dbReference type="InterPro" id="IPR028202">
    <property type="entry name" value="Reductase_C"/>
</dbReference>
<dbReference type="SUPFAM" id="SSF51905">
    <property type="entry name" value="FAD/NAD(P)-binding domain"/>
    <property type="match status" value="1"/>
</dbReference>
<accession>A0A6L6VLF3</accession>
<evidence type="ECO:0000256" key="1">
    <source>
        <dbReference type="ARBA" id="ARBA00001974"/>
    </source>
</evidence>
<evidence type="ECO:0000313" key="7">
    <source>
        <dbReference type="EMBL" id="MUZ75605.1"/>
    </source>
</evidence>
<dbReference type="GO" id="GO:0005737">
    <property type="term" value="C:cytoplasm"/>
    <property type="evidence" value="ECO:0007669"/>
    <property type="project" value="TreeGrafter"/>
</dbReference>
<keyword evidence="3" id="KW-0274">FAD</keyword>
<gene>
    <name evidence="7" type="ORF">GOZ90_23320</name>
</gene>
<keyword evidence="4" id="KW-0560">Oxidoreductase</keyword>